<dbReference type="AlphaFoldDB" id="F0QX78"/>
<gene>
    <name evidence="2" type="ordered locus">VMUT_2171</name>
</gene>
<dbReference type="EMBL" id="CP002529">
    <property type="protein sequence ID" value="ADY02367.1"/>
    <property type="molecule type" value="Genomic_DNA"/>
</dbReference>
<dbReference type="eggNOG" id="arCOG02603">
    <property type="taxonomic scope" value="Archaea"/>
</dbReference>
<organism evidence="2 3">
    <name type="scientific">Vulcanisaeta moutnovskia (strain 768-28)</name>
    <dbReference type="NCBI Taxonomy" id="985053"/>
    <lineage>
        <taxon>Archaea</taxon>
        <taxon>Thermoproteota</taxon>
        <taxon>Thermoprotei</taxon>
        <taxon>Thermoproteales</taxon>
        <taxon>Thermoproteaceae</taxon>
        <taxon>Vulcanisaeta</taxon>
    </lineage>
</organism>
<dbReference type="HOGENOM" id="CLU_1987744_0_0_2"/>
<dbReference type="SMART" id="SM00960">
    <property type="entry name" value="Robl_LC7"/>
    <property type="match status" value="1"/>
</dbReference>
<dbReference type="Gene3D" id="3.30.450.30">
    <property type="entry name" value="Dynein light chain 2a, cytoplasmic"/>
    <property type="match status" value="1"/>
</dbReference>
<dbReference type="SUPFAM" id="SSF103196">
    <property type="entry name" value="Roadblock/LC7 domain"/>
    <property type="match status" value="1"/>
</dbReference>
<protein>
    <recommendedName>
        <fullName evidence="1">Roadblock/LAMTOR2 domain-containing protein</fullName>
    </recommendedName>
</protein>
<reference evidence="2 3" key="1">
    <citation type="journal article" date="2011" name="J. Bacteriol.">
        <title>Complete genome sequence of 'Vulcanisaeta moutnovskia' strain 768-28, a novel member of the hyperthermophilic crenarchaeal genus vulcanisaeta.</title>
        <authorList>
            <person name="Gumerov V.M."/>
            <person name="Mardanov A.V."/>
            <person name="Beletsky A.V."/>
            <person name="Prokofeva M.I."/>
            <person name="Bonch-Osmolovskaya E.A."/>
            <person name="Ravin N.V."/>
            <person name="Skryabin K.G."/>
        </authorList>
    </citation>
    <scope>NUCLEOTIDE SEQUENCE [LARGE SCALE GENOMIC DNA]</scope>
    <source>
        <strain evidence="2 3">768-28</strain>
    </source>
</reference>
<proteinExistence type="predicted"/>
<name>F0QX78_VULM7</name>
<dbReference type="OrthoDB" id="380666at2157"/>
<dbReference type="InterPro" id="IPR004942">
    <property type="entry name" value="Roadblock/LAMTOR2_dom"/>
</dbReference>
<evidence type="ECO:0000313" key="2">
    <source>
        <dbReference type="EMBL" id="ADY02367.1"/>
    </source>
</evidence>
<dbReference type="KEGG" id="vmo:VMUT_2171"/>
<accession>F0QX78</accession>
<dbReference type="RefSeq" id="WP_013605528.1">
    <property type="nucleotide sequence ID" value="NC_015151.1"/>
</dbReference>
<keyword evidence="3" id="KW-1185">Reference proteome</keyword>
<dbReference type="GeneID" id="10289823"/>
<evidence type="ECO:0000313" key="3">
    <source>
        <dbReference type="Proteomes" id="UP000007485"/>
    </source>
</evidence>
<dbReference type="Proteomes" id="UP000007485">
    <property type="component" value="Chromosome"/>
</dbReference>
<feature type="domain" description="Roadblock/LAMTOR2" evidence="1">
    <location>
        <begin position="9"/>
        <end position="99"/>
    </location>
</feature>
<sequence length="125" mass="13795">MSKLGIEVNLALRDFVNNTGNEVLGAMIIHRNGFIISSVMRDSINAKSLSAVFAAVKGTVDRMLSKSGIGNTNLLLFRASKYLITMYPINNEVVLVSLAREDSNLGLILMGLDYVKERIEKILHQ</sequence>
<evidence type="ECO:0000259" key="1">
    <source>
        <dbReference type="SMART" id="SM00960"/>
    </source>
</evidence>